<organism evidence="5 6">
    <name type="scientific">Neocallimastix californiae</name>
    <dbReference type="NCBI Taxonomy" id="1754190"/>
    <lineage>
        <taxon>Eukaryota</taxon>
        <taxon>Fungi</taxon>
        <taxon>Fungi incertae sedis</taxon>
        <taxon>Chytridiomycota</taxon>
        <taxon>Chytridiomycota incertae sedis</taxon>
        <taxon>Neocallimastigomycetes</taxon>
        <taxon>Neocallimastigales</taxon>
        <taxon>Neocallimastigaceae</taxon>
        <taxon>Neocallimastix</taxon>
    </lineage>
</organism>
<dbReference type="EMBL" id="MCOG01000036">
    <property type="protein sequence ID" value="ORY73046.1"/>
    <property type="molecule type" value="Genomic_DNA"/>
</dbReference>
<evidence type="ECO:0000256" key="1">
    <source>
        <dbReference type="ARBA" id="ARBA00022448"/>
    </source>
</evidence>
<keyword evidence="6" id="KW-1185">Reference proteome</keyword>
<name>A0A1Y2EPC3_9FUNG</name>
<keyword evidence="3" id="KW-0067">ATP-binding</keyword>
<dbReference type="AlphaFoldDB" id="A0A1Y2EPC3"/>
<proteinExistence type="predicted"/>
<keyword evidence="2" id="KW-0547">Nucleotide-binding</keyword>
<sequence>MSKKINGSTNSSEIILATSDINDLDEEYEDKSQNEVVVHLENIHKTYLIGVEGVPAIRGISLDVRRGEWLTIYGTSGGGKTSLLNILGTIDKPSKGELVICGTKINANTKDSVLADLRLKKLGFVFQAFNLLNTMTAKENIEFPMQLLGQLDKAERTAVALASLYRVGLENRVNHYPNQLSGGEQQRVTIARAISNKPDILLLDEPTGDLDRENTYKIIKLLHTLNKLDKMTLIMVTHDVYLKNFADRVIYMRDGKIAKQEIIPIDIKKKNT</sequence>
<dbReference type="GO" id="GO:0022857">
    <property type="term" value="F:transmembrane transporter activity"/>
    <property type="evidence" value="ECO:0007669"/>
    <property type="project" value="UniProtKB-ARBA"/>
</dbReference>
<dbReference type="STRING" id="1754190.A0A1Y2EPC3"/>
<dbReference type="Gene3D" id="3.40.50.300">
    <property type="entry name" value="P-loop containing nucleotide triphosphate hydrolases"/>
    <property type="match status" value="1"/>
</dbReference>
<gene>
    <name evidence="5" type="ORF">LY90DRAFT_666884</name>
</gene>
<evidence type="ECO:0000259" key="4">
    <source>
        <dbReference type="PROSITE" id="PS50893"/>
    </source>
</evidence>
<keyword evidence="5" id="KW-0378">Hydrolase</keyword>
<accession>A0A1Y2EPC3</accession>
<dbReference type="GO" id="GO:0098796">
    <property type="term" value="C:membrane protein complex"/>
    <property type="evidence" value="ECO:0007669"/>
    <property type="project" value="UniProtKB-ARBA"/>
</dbReference>
<dbReference type="CDD" id="cd03255">
    <property type="entry name" value="ABC_MJ0796_LolCDE_FtsE"/>
    <property type="match status" value="1"/>
</dbReference>
<keyword evidence="1" id="KW-0813">Transport</keyword>
<dbReference type="InterPro" id="IPR015854">
    <property type="entry name" value="ABC_transpr_LolD-like"/>
</dbReference>
<dbReference type="PANTHER" id="PTHR24220">
    <property type="entry name" value="IMPORT ATP-BINDING PROTEIN"/>
    <property type="match status" value="1"/>
</dbReference>
<reference evidence="5 6" key="1">
    <citation type="submission" date="2016-08" db="EMBL/GenBank/DDBJ databases">
        <title>A Parts List for Fungal Cellulosomes Revealed by Comparative Genomics.</title>
        <authorList>
            <consortium name="DOE Joint Genome Institute"/>
            <person name="Haitjema C.H."/>
            <person name="Gilmore S.P."/>
            <person name="Henske J.K."/>
            <person name="Solomon K.V."/>
            <person name="De Groot R."/>
            <person name="Kuo A."/>
            <person name="Mondo S.J."/>
            <person name="Salamov A.A."/>
            <person name="Labutti K."/>
            <person name="Zhao Z."/>
            <person name="Chiniquy J."/>
            <person name="Barry K."/>
            <person name="Brewer H.M."/>
            <person name="Purvine S.O."/>
            <person name="Wright A.T."/>
            <person name="Boxma B."/>
            <person name="Van Alen T."/>
            <person name="Hackstein J.H."/>
            <person name="Baker S.E."/>
            <person name="Grigoriev I.V."/>
            <person name="O'Malley M.A."/>
        </authorList>
    </citation>
    <scope>NUCLEOTIDE SEQUENCE [LARGE SCALE GENOMIC DNA]</scope>
    <source>
        <strain evidence="5 6">G1</strain>
    </source>
</reference>
<dbReference type="Proteomes" id="UP000193920">
    <property type="component" value="Unassembled WGS sequence"/>
</dbReference>
<dbReference type="GO" id="GO:0016887">
    <property type="term" value="F:ATP hydrolysis activity"/>
    <property type="evidence" value="ECO:0007669"/>
    <property type="project" value="InterPro"/>
</dbReference>
<dbReference type="GO" id="GO:0005886">
    <property type="term" value="C:plasma membrane"/>
    <property type="evidence" value="ECO:0007669"/>
    <property type="project" value="TreeGrafter"/>
</dbReference>
<evidence type="ECO:0000313" key="5">
    <source>
        <dbReference type="EMBL" id="ORY73046.1"/>
    </source>
</evidence>
<dbReference type="InterPro" id="IPR027417">
    <property type="entry name" value="P-loop_NTPase"/>
</dbReference>
<dbReference type="InterPro" id="IPR003439">
    <property type="entry name" value="ABC_transporter-like_ATP-bd"/>
</dbReference>
<feature type="domain" description="ABC transporter" evidence="4">
    <location>
        <begin position="38"/>
        <end position="272"/>
    </location>
</feature>
<dbReference type="SUPFAM" id="SSF52540">
    <property type="entry name" value="P-loop containing nucleoside triphosphate hydrolases"/>
    <property type="match status" value="1"/>
</dbReference>
<dbReference type="PROSITE" id="PS50893">
    <property type="entry name" value="ABC_TRANSPORTER_2"/>
    <property type="match status" value="1"/>
</dbReference>
<dbReference type="FunFam" id="3.40.50.300:FF:000032">
    <property type="entry name" value="Export ABC transporter ATP-binding protein"/>
    <property type="match status" value="1"/>
</dbReference>
<comment type="caution">
    <text evidence="5">The sequence shown here is derived from an EMBL/GenBank/DDBJ whole genome shotgun (WGS) entry which is preliminary data.</text>
</comment>
<dbReference type="InterPro" id="IPR017911">
    <property type="entry name" value="MacB-like_ATP-bd"/>
</dbReference>
<protein>
    <submittedName>
        <fullName evidence="5">p-loop containing nucleoside triphosphate hydrolase protein</fullName>
    </submittedName>
</protein>
<dbReference type="PROSITE" id="PS00211">
    <property type="entry name" value="ABC_TRANSPORTER_1"/>
    <property type="match status" value="1"/>
</dbReference>
<dbReference type="GO" id="GO:0005524">
    <property type="term" value="F:ATP binding"/>
    <property type="evidence" value="ECO:0007669"/>
    <property type="project" value="UniProtKB-KW"/>
</dbReference>
<evidence type="ECO:0000256" key="3">
    <source>
        <dbReference type="ARBA" id="ARBA00022840"/>
    </source>
</evidence>
<dbReference type="InterPro" id="IPR003593">
    <property type="entry name" value="AAA+_ATPase"/>
</dbReference>
<dbReference type="SMART" id="SM00382">
    <property type="entry name" value="AAA"/>
    <property type="match status" value="1"/>
</dbReference>
<evidence type="ECO:0000256" key="2">
    <source>
        <dbReference type="ARBA" id="ARBA00022741"/>
    </source>
</evidence>
<dbReference type="OrthoDB" id="6500128at2759"/>
<dbReference type="PANTHER" id="PTHR24220:SF688">
    <property type="entry name" value="ABC TRANSPORTER H FAMILY MEMBER 2"/>
    <property type="match status" value="1"/>
</dbReference>
<evidence type="ECO:0000313" key="6">
    <source>
        <dbReference type="Proteomes" id="UP000193920"/>
    </source>
</evidence>
<dbReference type="Pfam" id="PF00005">
    <property type="entry name" value="ABC_tran"/>
    <property type="match status" value="1"/>
</dbReference>
<dbReference type="InterPro" id="IPR017871">
    <property type="entry name" value="ABC_transporter-like_CS"/>
</dbReference>